<reference evidence="3" key="1">
    <citation type="journal article" date="2019" name="Int. J. Syst. Evol. Microbiol.">
        <title>The Global Catalogue of Microorganisms (GCM) 10K type strain sequencing project: providing services to taxonomists for standard genome sequencing and annotation.</title>
        <authorList>
            <consortium name="The Broad Institute Genomics Platform"/>
            <consortium name="The Broad Institute Genome Sequencing Center for Infectious Disease"/>
            <person name="Wu L."/>
            <person name="Ma J."/>
        </authorList>
    </citation>
    <scope>NUCLEOTIDE SEQUENCE [LARGE SCALE GENOMIC DNA]</scope>
    <source>
        <strain evidence="3">KCTC 42730</strain>
    </source>
</reference>
<sequence length="148" mass="16403">MTLAQEQGFVISDDKALLNIDKVYRFLTEHSTWALGIPKVTVETAIANSVCLAAYLGDEQIAFCRIITDHATFANLVDVIVWPEYRGLGVSKMLMKAVLGHPSITGVRRFTLATSNAHGLYRQFGFTALSKPDTFMEIYNPAIYTQLG</sequence>
<keyword evidence="2" id="KW-0808">Transferase</keyword>
<dbReference type="PANTHER" id="PTHR43233:SF1">
    <property type="entry name" value="FAMILY N-ACETYLTRANSFERASE, PUTATIVE (AFU_ORTHOLOGUE AFUA_6G03350)-RELATED"/>
    <property type="match status" value="1"/>
</dbReference>
<dbReference type="SUPFAM" id="SSF55729">
    <property type="entry name" value="Acyl-CoA N-acyltransferases (Nat)"/>
    <property type="match status" value="1"/>
</dbReference>
<keyword evidence="3" id="KW-1185">Reference proteome</keyword>
<proteinExistence type="predicted"/>
<dbReference type="CDD" id="cd04301">
    <property type="entry name" value="NAT_SF"/>
    <property type="match status" value="1"/>
</dbReference>
<dbReference type="Pfam" id="PF13508">
    <property type="entry name" value="Acetyltransf_7"/>
    <property type="match status" value="1"/>
</dbReference>
<name>A0ABV7CFD6_9GAMM</name>
<dbReference type="EMBL" id="JBHRSD010000002">
    <property type="protein sequence ID" value="MFC3031292.1"/>
    <property type="molecule type" value="Genomic_DNA"/>
</dbReference>
<dbReference type="InterPro" id="IPR000182">
    <property type="entry name" value="GNAT_dom"/>
</dbReference>
<dbReference type="InterPro" id="IPR053144">
    <property type="entry name" value="Acetyltransferase_Butenolide"/>
</dbReference>
<dbReference type="EC" id="2.3.-.-" evidence="2"/>
<evidence type="ECO:0000259" key="1">
    <source>
        <dbReference type="PROSITE" id="PS51186"/>
    </source>
</evidence>
<evidence type="ECO:0000313" key="2">
    <source>
        <dbReference type="EMBL" id="MFC3031292.1"/>
    </source>
</evidence>
<keyword evidence="2" id="KW-0012">Acyltransferase</keyword>
<dbReference type="RefSeq" id="WP_377120382.1">
    <property type="nucleotide sequence ID" value="NZ_JBHRSD010000002.1"/>
</dbReference>
<dbReference type="PROSITE" id="PS51186">
    <property type="entry name" value="GNAT"/>
    <property type="match status" value="1"/>
</dbReference>
<gene>
    <name evidence="2" type="ORF">ACFOEE_01965</name>
</gene>
<feature type="domain" description="N-acetyltransferase" evidence="1">
    <location>
        <begin position="1"/>
        <end position="148"/>
    </location>
</feature>
<protein>
    <submittedName>
        <fullName evidence="2">GNAT family N-acetyltransferase</fullName>
        <ecNumber evidence="2">2.3.-.-</ecNumber>
    </submittedName>
</protein>
<dbReference type="Proteomes" id="UP001595453">
    <property type="component" value="Unassembled WGS sequence"/>
</dbReference>
<dbReference type="GO" id="GO:0016746">
    <property type="term" value="F:acyltransferase activity"/>
    <property type="evidence" value="ECO:0007669"/>
    <property type="project" value="UniProtKB-KW"/>
</dbReference>
<comment type="caution">
    <text evidence="2">The sequence shown here is derived from an EMBL/GenBank/DDBJ whole genome shotgun (WGS) entry which is preliminary data.</text>
</comment>
<accession>A0ABV7CFD6</accession>
<evidence type="ECO:0000313" key="3">
    <source>
        <dbReference type="Proteomes" id="UP001595453"/>
    </source>
</evidence>
<dbReference type="Gene3D" id="3.40.630.30">
    <property type="match status" value="1"/>
</dbReference>
<organism evidence="2 3">
    <name type="scientific">Pseudoalteromonas fenneropenaei</name>
    <dbReference type="NCBI Taxonomy" id="1737459"/>
    <lineage>
        <taxon>Bacteria</taxon>
        <taxon>Pseudomonadati</taxon>
        <taxon>Pseudomonadota</taxon>
        <taxon>Gammaproteobacteria</taxon>
        <taxon>Alteromonadales</taxon>
        <taxon>Pseudoalteromonadaceae</taxon>
        <taxon>Pseudoalteromonas</taxon>
    </lineage>
</organism>
<dbReference type="PANTHER" id="PTHR43233">
    <property type="entry name" value="FAMILY N-ACETYLTRANSFERASE, PUTATIVE (AFU_ORTHOLOGUE AFUA_6G03350)-RELATED"/>
    <property type="match status" value="1"/>
</dbReference>
<dbReference type="InterPro" id="IPR016181">
    <property type="entry name" value="Acyl_CoA_acyltransferase"/>
</dbReference>